<feature type="transmembrane region" description="Helical" evidence="7">
    <location>
        <begin position="82"/>
        <end position="105"/>
    </location>
</feature>
<feature type="transmembrane region" description="Helical" evidence="7">
    <location>
        <begin position="111"/>
        <end position="128"/>
    </location>
</feature>
<evidence type="ECO:0000256" key="1">
    <source>
        <dbReference type="ARBA" id="ARBA00004651"/>
    </source>
</evidence>
<dbReference type="PROSITE" id="PS50850">
    <property type="entry name" value="MFS"/>
    <property type="match status" value="1"/>
</dbReference>
<dbReference type="RefSeq" id="WP_105742934.1">
    <property type="nucleotide sequence ID" value="NZ_PVBR01000011.1"/>
</dbReference>
<name>A0A2S9IQ35_9HYPH</name>
<comment type="subcellular location">
    <subcellularLocation>
        <location evidence="1">Cell membrane</location>
        <topology evidence="1">Multi-pass membrane protein</topology>
    </subcellularLocation>
</comment>
<feature type="transmembrane region" description="Helical" evidence="7">
    <location>
        <begin position="16"/>
        <end position="38"/>
    </location>
</feature>
<keyword evidence="6 7" id="KW-0472">Membrane</keyword>
<feature type="transmembrane region" description="Helical" evidence="7">
    <location>
        <begin position="248"/>
        <end position="266"/>
    </location>
</feature>
<reference evidence="9 10" key="1">
    <citation type="submission" date="2018-02" db="EMBL/GenBank/DDBJ databases">
        <title>The draft genome of Phyllobacterium sp. 1N-3.</title>
        <authorList>
            <person name="Liu L."/>
            <person name="Li L."/>
            <person name="Zhang X."/>
            <person name="Wang T."/>
            <person name="Liang L."/>
        </authorList>
    </citation>
    <scope>NUCLEOTIDE SEQUENCE [LARGE SCALE GENOMIC DNA]</scope>
    <source>
        <strain evidence="9 10">1N-3</strain>
    </source>
</reference>
<dbReference type="InterPro" id="IPR036259">
    <property type="entry name" value="MFS_trans_sf"/>
</dbReference>
<feature type="transmembrane region" description="Helical" evidence="7">
    <location>
        <begin position="278"/>
        <end position="296"/>
    </location>
</feature>
<feature type="transmembrane region" description="Helical" evidence="7">
    <location>
        <begin position="383"/>
        <end position="402"/>
    </location>
</feature>
<dbReference type="AlphaFoldDB" id="A0A2S9IQ35"/>
<evidence type="ECO:0000256" key="7">
    <source>
        <dbReference type="SAM" id="Phobius"/>
    </source>
</evidence>
<dbReference type="Pfam" id="PF07690">
    <property type="entry name" value="MFS_1"/>
    <property type="match status" value="1"/>
</dbReference>
<dbReference type="EMBL" id="PVBR01000011">
    <property type="protein sequence ID" value="PRD42602.1"/>
    <property type="molecule type" value="Genomic_DNA"/>
</dbReference>
<evidence type="ECO:0000256" key="2">
    <source>
        <dbReference type="ARBA" id="ARBA00022448"/>
    </source>
</evidence>
<accession>A0A2S9IQ35</accession>
<dbReference type="PANTHER" id="PTHR42718">
    <property type="entry name" value="MAJOR FACILITATOR SUPERFAMILY MULTIDRUG TRANSPORTER MFSC"/>
    <property type="match status" value="1"/>
</dbReference>
<evidence type="ECO:0000256" key="4">
    <source>
        <dbReference type="ARBA" id="ARBA00022692"/>
    </source>
</evidence>
<keyword evidence="2" id="KW-0813">Transport</keyword>
<feature type="transmembrane region" description="Helical" evidence="7">
    <location>
        <begin position="302"/>
        <end position="319"/>
    </location>
</feature>
<dbReference type="Proteomes" id="UP000239434">
    <property type="component" value="Unassembled WGS sequence"/>
</dbReference>
<feature type="transmembrane region" description="Helical" evidence="7">
    <location>
        <begin position="212"/>
        <end position="236"/>
    </location>
</feature>
<dbReference type="Gene3D" id="1.20.1720.10">
    <property type="entry name" value="Multidrug resistance protein D"/>
    <property type="match status" value="1"/>
</dbReference>
<dbReference type="SUPFAM" id="SSF103473">
    <property type="entry name" value="MFS general substrate transporter"/>
    <property type="match status" value="1"/>
</dbReference>
<keyword evidence="10" id="KW-1185">Reference proteome</keyword>
<dbReference type="InterPro" id="IPR020846">
    <property type="entry name" value="MFS_dom"/>
</dbReference>
<dbReference type="PRINTS" id="PR01036">
    <property type="entry name" value="TCRTETB"/>
</dbReference>
<keyword evidence="3" id="KW-1003">Cell membrane</keyword>
<dbReference type="GO" id="GO:0005886">
    <property type="term" value="C:plasma membrane"/>
    <property type="evidence" value="ECO:0007669"/>
    <property type="project" value="UniProtKB-SubCell"/>
</dbReference>
<evidence type="ECO:0000256" key="6">
    <source>
        <dbReference type="ARBA" id="ARBA00023136"/>
    </source>
</evidence>
<evidence type="ECO:0000256" key="3">
    <source>
        <dbReference type="ARBA" id="ARBA00022475"/>
    </source>
</evidence>
<keyword evidence="4 7" id="KW-0812">Transmembrane</keyword>
<feature type="transmembrane region" description="Helical" evidence="7">
    <location>
        <begin position="171"/>
        <end position="191"/>
    </location>
</feature>
<evidence type="ECO:0000259" key="8">
    <source>
        <dbReference type="PROSITE" id="PS50850"/>
    </source>
</evidence>
<organism evidence="9 10">
    <name type="scientific">Phyllobacterium phragmitis</name>
    <dbReference type="NCBI Taxonomy" id="2670329"/>
    <lineage>
        <taxon>Bacteria</taxon>
        <taxon>Pseudomonadati</taxon>
        <taxon>Pseudomonadota</taxon>
        <taxon>Alphaproteobacteria</taxon>
        <taxon>Hyphomicrobiales</taxon>
        <taxon>Phyllobacteriaceae</taxon>
        <taxon>Phyllobacterium</taxon>
    </lineage>
</organism>
<feature type="transmembrane region" description="Helical" evidence="7">
    <location>
        <begin position="339"/>
        <end position="363"/>
    </location>
</feature>
<feature type="transmembrane region" description="Helical" evidence="7">
    <location>
        <begin position="140"/>
        <end position="165"/>
    </location>
</feature>
<gene>
    <name evidence="9" type="ORF">C5748_16065</name>
</gene>
<comment type="caution">
    <text evidence="9">The sequence shown here is derived from an EMBL/GenBank/DDBJ whole genome shotgun (WGS) entry which is preliminary data.</text>
</comment>
<protein>
    <submittedName>
        <fullName evidence="9">MFS transporter</fullName>
    </submittedName>
</protein>
<evidence type="ECO:0000256" key="5">
    <source>
        <dbReference type="ARBA" id="ARBA00022989"/>
    </source>
</evidence>
<dbReference type="GO" id="GO:0022857">
    <property type="term" value="F:transmembrane transporter activity"/>
    <property type="evidence" value="ECO:0007669"/>
    <property type="project" value="InterPro"/>
</dbReference>
<sequence length="411" mass="42606">MDKDALSSEQTGNRRILSVLALSMLLASLGTSIANIALPELAETFSAPFSHVQWVVVAYLATLTVSSVFVGRLGDIYGLRPMHLTGLGLFCGASLLCSLAPNLWLLIGARAIQGIGAAFLMTLTIALVRSHLGEARIGRGMGLLGTMSALGTALGPSLGGTLLAIGSWRDIFLVQVPLAALTLILAWLALPHGSDRTKASPGSIRRVLPWHLLPDLCTNLLVATVMMTTLVVGPFYLGLGLGLDEVAIGLTMSVGPAISIFSGLPSGRAVDTWGAGRVLRFGLALLATGALSLSLLPRMFGVGGYVLAIAILTPGYQLFQAANNTGVMAQVPKDRRGVVSGILGLSRNLGLILGASVMGMVFAMGVGSSDLRQASSLQIEGGMRLVFIVAGAIMVLALGIAFRRPAGNRTG</sequence>
<dbReference type="CDD" id="cd17321">
    <property type="entry name" value="MFS_MMR_MDR_like"/>
    <property type="match status" value="1"/>
</dbReference>
<evidence type="ECO:0000313" key="9">
    <source>
        <dbReference type="EMBL" id="PRD42602.1"/>
    </source>
</evidence>
<dbReference type="InterPro" id="IPR011701">
    <property type="entry name" value="MFS"/>
</dbReference>
<keyword evidence="5 7" id="KW-1133">Transmembrane helix</keyword>
<proteinExistence type="predicted"/>
<feature type="transmembrane region" description="Helical" evidence="7">
    <location>
        <begin position="50"/>
        <end position="70"/>
    </location>
</feature>
<evidence type="ECO:0000313" key="10">
    <source>
        <dbReference type="Proteomes" id="UP000239434"/>
    </source>
</evidence>
<dbReference type="PANTHER" id="PTHR42718:SF46">
    <property type="entry name" value="BLR6921 PROTEIN"/>
    <property type="match status" value="1"/>
</dbReference>
<feature type="domain" description="Major facilitator superfamily (MFS) profile" evidence="8">
    <location>
        <begin position="16"/>
        <end position="409"/>
    </location>
</feature>